<dbReference type="OrthoDB" id="5296at2759"/>
<dbReference type="InterPro" id="IPR052184">
    <property type="entry name" value="SDR_enzymes"/>
</dbReference>
<keyword evidence="2" id="KW-1185">Reference proteome</keyword>
<dbReference type="PRINTS" id="PR00081">
    <property type="entry name" value="GDHRDH"/>
</dbReference>
<name>A0A4U0TLP9_9PEZI</name>
<dbReference type="Pfam" id="PF00106">
    <property type="entry name" value="adh_short"/>
    <property type="match status" value="1"/>
</dbReference>
<dbReference type="GO" id="GO:0016616">
    <property type="term" value="F:oxidoreductase activity, acting on the CH-OH group of donors, NAD or NADP as acceptor"/>
    <property type="evidence" value="ECO:0007669"/>
    <property type="project" value="TreeGrafter"/>
</dbReference>
<dbReference type="PANTHER" id="PTHR45458:SF1">
    <property type="entry name" value="SHORT CHAIN DEHYDROGENASE"/>
    <property type="match status" value="1"/>
</dbReference>
<evidence type="ECO:0000313" key="2">
    <source>
        <dbReference type="Proteomes" id="UP000308549"/>
    </source>
</evidence>
<dbReference type="InterPro" id="IPR036291">
    <property type="entry name" value="NAD(P)-bd_dom_sf"/>
</dbReference>
<dbReference type="CDD" id="cd05325">
    <property type="entry name" value="carb_red_sniffer_like_SDR_c"/>
    <property type="match status" value="1"/>
</dbReference>
<dbReference type="SUPFAM" id="SSF51735">
    <property type="entry name" value="NAD(P)-binding Rossmann-fold domains"/>
    <property type="match status" value="1"/>
</dbReference>
<dbReference type="AlphaFoldDB" id="A0A4U0TLP9"/>
<organism evidence="1 2">
    <name type="scientific">Salinomyces thailandicus</name>
    <dbReference type="NCBI Taxonomy" id="706561"/>
    <lineage>
        <taxon>Eukaryota</taxon>
        <taxon>Fungi</taxon>
        <taxon>Dikarya</taxon>
        <taxon>Ascomycota</taxon>
        <taxon>Pezizomycotina</taxon>
        <taxon>Dothideomycetes</taxon>
        <taxon>Dothideomycetidae</taxon>
        <taxon>Mycosphaerellales</taxon>
        <taxon>Teratosphaeriaceae</taxon>
        <taxon>Salinomyces</taxon>
    </lineage>
</organism>
<evidence type="ECO:0000313" key="1">
    <source>
        <dbReference type="EMBL" id="TKA22575.1"/>
    </source>
</evidence>
<accession>A0A4U0TLP9</accession>
<protein>
    <submittedName>
        <fullName evidence="1">Uncharacterized protein</fullName>
    </submittedName>
</protein>
<dbReference type="Proteomes" id="UP000308549">
    <property type="component" value="Unassembled WGS sequence"/>
</dbReference>
<dbReference type="Gene3D" id="3.40.50.720">
    <property type="entry name" value="NAD(P)-binding Rossmann-like Domain"/>
    <property type="match status" value="1"/>
</dbReference>
<sequence length="233" mass="24621">MPVAVVTGANSSIGHAWAQLLISEGWDVHACDFEVGEGLQALQARLHRLDVRAPESIAGLAAQLAGKPVDVLLNVAGTFAPAGLDGLDTTNKDVLTKTFETNTFGPLLVTQALLPNLLLSQAQPPRIGIVSSRVGSISDNSSGGSYAYRASKAAVNSVGKSMAMDLRDKGVVVALLHPGFVNTNLNREGTNPATNSEVVEPEEAAAKLWAVLQSKGIEETGMFWHREGMELPW</sequence>
<dbReference type="InterPro" id="IPR002347">
    <property type="entry name" value="SDR_fam"/>
</dbReference>
<proteinExistence type="predicted"/>
<comment type="caution">
    <text evidence="1">The sequence shown here is derived from an EMBL/GenBank/DDBJ whole genome shotgun (WGS) entry which is preliminary data.</text>
</comment>
<reference evidence="1 2" key="1">
    <citation type="submission" date="2017-03" db="EMBL/GenBank/DDBJ databases">
        <title>Genomes of endolithic fungi from Antarctica.</title>
        <authorList>
            <person name="Coleine C."/>
            <person name="Masonjones S."/>
            <person name="Stajich J.E."/>
        </authorList>
    </citation>
    <scope>NUCLEOTIDE SEQUENCE [LARGE SCALE GENOMIC DNA]</scope>
    <source>
        <strain evidence="1 2">CCFEE 6315</strain>
    </source>
</reference>
<gene>
    <name evidence="1" type="ORF">B0A50_08145</name>
</gene>
<dbReference type="PANTHER" id="PTHR45458">
    <property type="entry name" value="SHORT-CHAIN DEHYDROGENASE/REDUCTASE SDR"/>
    <property type="match status" value="1"/>
</dbReference>
<dbReference type="EMBL" id="NAJL01000071">
    <property type="protein sequence ID" value="TKA22575.1"/>
    <property type="molecule type" value="Genomic_DNA"/>
</dbReference>